<keyword evidence="4" id="KW-0472">Membrane</keyword>
<accession>K1J8T2</accession>
<dbReference type="Pfam" id="PF00114">
    <property type="entry name" value="Pilin"/>
    <property type="match status" value="1"/>
</dbReference>
<evidence type="ECO:0000256" key="4">
    <source>
        <dbReference type="SAM" id="Phobius"/>
    </source>
</evidence>
<keyword evidence="4" id="KW-1133">Transmembrane helix</keyword>
<dbReference type="AlphaFoldDB" id="K1J8T2"/>
<evidence type="ECO:0000313" key="6">
    <source>
        <dbReference type="Proteomes" id="UP000006087"/>
    </source>
</evidence>
<gene>
    <name evidence="5" type="ORF">HMPREF1168_00432</name>
</gene>
<comment type="caution">
    <text evidence="5">The sequence shown here is derived from an EMBL/GenBank/DDBJ whole genome shotgun (WGS) entry which is preliminary data.</text>
</comment>
<dbReference type="PANTHER" id="PTHR30093">
    <property type="entry name" value="GENERAL SECRETION PATHWAY PROTEIN G"/>
    <property type="match status" value="1"/>
</dbReference>
<dbReference type="GO" id="GO:0007155">
    <property type="term" value="P:cell adhesion"/>
    <property type="evidence" value="ECO:0007669"/>
    <property type="project" value="InterPro"/>
</dbReference>
<dbReference type="Gene3D" id="3.30.700.10">
    <property type="entry name" value="Glycoprotein, Type 4 Pilin"/>
    <property type="match status" value="1"/>
</dbReference>
<dbReference type="NCBIfam" id="TIGR02532">
    <property type="entry name" value="IV_pilin_GFxxxE"/>
    <property type="match status" value="1"/>
</dbReference>
<dbReference type="PANTHER" id="PTHR30093:SF34">
    <property type="entry name" value="PREPILIN PEPTIDASE-DEPENDENT PROTEIN D"/>
    <property type="match status" value="1"/>
</dbReference>
<dbReference type="GO" id="GO:0044096">
    <property type="term" value="C:type IV pilus"/>
    <property type="evidence" value="ECO:0007669"/>
    <property type="project" value="TreeGrafter"/>
</dbReference>
<proteinExistence type="inferred from homology"/>
<evidence type="ECO:0000313" key="5">
    <source>
        <dbReference type="EMBL" id="EKB24247.1"/>
    </source>
</evidence>
<dbReference type="InterPro" id="IPR045584">
    <property type="entry name" value="Pilin-like"/>
</dbReference>
<dbReference type="InterPro" id="IPR012902">
    <property type="entry name" value="N_methyl_site"/>
</dbReference>
<protein>
    <submittedName>
        <fullName evidence="5">Prepilin-type N-terminal cleavage/methylation domain-containing protein</fullName>
    </submittedName>
</protein>
<dbReference type="Pfam" id="PF07963">
    <property type="entry name" value="N_methyl"/>
    <property type="match status" value="1"/>
</dbReference>
<evidence type="ECO:0000256" key="1">
    <source>
        <dbReference type="ARBA" id="ARBA00005233"/>
    </source>
</evidence>
<dbReference type="InterPro" id="IPR001082">
    <property type="entry name" value="Pilin"/>
</dbReference>
<dbReference type="Proteomes" id="UP000006087">
    <property type="component" value="Unassembled WGS sequence"/>
</dbReference>
<feature type="transmembrane region" description="Helical" evidence="4">
    <location>
        <begin position="12"/>
        <end position="34"/>
    </location>
</feature>
<dbReference type="EMBL" id="AGWU01000005">
    <property type="protein sequence ID" value="EKB24247.1"/>
    <property type="molecule type" value="Genomic_DNA"/>
</dbReference>
<reference evidence="5 6" key="1">
    <citation type="submission" date="2012-06" db="EMBL/GenBank/DDBJ databases">
        <title>The Genome Sequence of Aeromonas veronii AMC34.</title>
        <authorList>
            <consortium name="The Broad Institute Genome Sequencing Platform"/>
            <person name="Earl A."/>
            <person name="Ward D."/>
            <person name="Feldgarden M."/>
            <person name="Gevers D."/>
            <person name="Graf J."/>
            <person name="Tomasi A."/>
            <person name="Horneman A."/>
            <person name="Walker B."/>
            <person name="Young S.K."/>
            <person name="Zeng Q."/>
            <person name="Gargeya S."/>
            <person name="Fitzgerald M."/>
            <person name="Haas B."/>
            <person name="Abouelleil A."/>
            <person name="Alvarado L."/>
            <person name="Arachchi H.M."/>
            <person name="Berlin A.M."/>
            <person name="Chapman S.B."/>
            <person name="Goldberg J."/>
            <person name="Griggs A."/>
            <person name="Gujja S."/>
            <person name="Hansen M."/>
            <person name="Howarth C."/>
            <person name="Imamovic A."/>
            <person name="Larimer J."/>
            <person name="McCowan C."/>
            <person name="Montmayeur A."/>
            <person name="Murphy C."/>
            <person name="Neiman D."/>
            <person name="Pearson M."/>
            <person name="Priest M."/>
            <person name="Roberts A."/>
            <person name="Saif S."/>
            <person name="Shea T."/>
            <person name="Sisk P."/>
            <person name="Sykes S."/>
            <person name="Wortman J."/>
            <person name="Nusbaum C."/>
            <person name="Birren B."/>
        </authorList>
    </citation>
    <scope>NUCLEOTIDE SEQUENCE [LARGE SCALE GENOMIC DNA]</scope>
    <source>
        <strain evidence="5 6">AMC34</strain>
    </source>
</reference>
<dbReference type="GO" id="GO:0043107">
    <property type="term" value="P:type IV pilus-dependent motility"/>
    <property type="evidence" value="ECO:0007669"/>
    <property type="project" value="TreeGrafter"/>
</dbReference>
<keyword evidence="3" id="KW-0281">Fimbrium</keyword>
<dbReference type="RefSeq" id="WP_005341678.1">
    <property type="nucleotide sequence ID" value="NZ_JH823256.1"/>
</dbReference>
<dbReference type="PROSITE" id="PS00409">
    <property type="entry name" value="PROKAR_NTER_METHYL"/>
    <property type="match status" value="1"/>
</dbReference>
<keyword evidence="2" id="KW-0488">Methylation</keyword>
<dbReference type="HOGENOM" id="CLU_091705_4_1_6"/>
<evidence type="ECO:0000256" key="2">
    <source>
        <dbReference type="ARBA" id="ARBA00022481"/>
    </source>
</evidence>
<name>K1J8T2_AERVE</name>
<sequence>MKSEMKKQSGFTLIELMIVVAIVAILAAVALPAYQNYTKKAKMTELVSLTGGAKTAIEVCVQTKGISECSPGDEGIPSGAAGLDVQVDTGTGIYTITATASGASPIPDGVELIMTSSNATTPPITWTLTCDAGSTSETVADYCPD</sequence>
<comment type="similarity">
    <text evidence="1 3">Belongs to the N-Me-Phe pilin family.</text>
</comment>
<organism evidence="5 6">
    <name type="scientific">Aeromonas veronii AMC34</name>
    <dbReference type="NCBI Taxonomy" id="1073383"/>
    <lineage>
        <taxon>Bacteria</taxon>
        <taxon>Pseudomonadati</taxon>
        <taxon>Pseudomonadota</taxon>
        <taxon>Gammaproteobacteria</taxon>
        <taxon>Aeromonadales</taxon>
        <taxon>Aeromonadaceae</taxon>
        <taxon>Aeromonas</taxon>
    </lineage>
</organism>
<dbReference type="SUPFAM" id="SSF54523">
    <property type="entry name" value="Pili subunits"/>
    <property type="match status" value="1"/>
</dbReference>
<keyword evidence="4" id="KW-0812">Transmembrane</keyword>
<evidence type="ECO:0000256" key="3">
    <source>
        <dbReference type="RuleBase" id="RU000389"/>
    </source>
</evidence>